<accession>A0ABR2KE36</accession>
<evidence type="ECO:0000256" key="3">
    <source>
        <dbReference type="ARBA" id="ARBA00022801"/>
    </source>
</evidence>
<dbReference type="PROSITE" id="PS50203">
    <property type="entry name" value="CALPAIN_CAT"/>
    <property type="match status" value="1"/>
</dbReference>
<dbReference type="SMART" id="SM00230">
    <property type="entry name" value="CysPc"/>
    <property type="match status" value="1"/>
</dbReference>
<feature type="active site" evidence="5">
    <location>
        <position position="261"/>
    </location>
</feature>
<dbReference type="Gene3D" id="3.90.70.10">
    <property type="entry name" value="Cysteine proteinases"/>
    <property type="match status" value="1"/>
</dbReference>
<name>A0ABR2KE36_9EUKA</name>
<dbReference type="PANTHER" id="PTHR10183:SF379">
    <property type="entry name" value="CALPAIN-5"/>
    <property type="match status" value="1"/>
</dbReference>
<dbReference type="Pfam" id="PF07714">
    <property type="entry name" value="PK_Tyr_Ser-Thr"/>
    <property type="match status" value="1"/>
</dbReference>
<dbReference type="Gene3D" id="1.10.510.10">
    <property type="entry name" value="Transferase(Phosphotransferase) domain 1"/>
    <property type="match status" value="1"/>
</dbReference>
<dbReference type="InterPro" id="IPR015869">
    <property type="entry name" value="Transcrpt_antiterm_NusG_bac_CS"/>
</dbReference>
<dbReference type="InterPro" id="IPR011009">
    <property type="entry name" value="Kinase-like_dom_sf"/>
</dbReference>
<keyword evidence="4 5" id="KW-0788">Thiol protease</keyword>
<comment type="caution">
    <text evidence="8">The sequence shown here is derived from an EMBL/GenBank/DDBJ whole genome shotgun (WGS) entry which is preliminary data.</text>
</comment>
<dbReference type="SUPFAM" id="SSF81901">
    <property type="entry name" value="HCP-like"/>
    <property type="match status" value="2"/>
</dbReference>
<dbReference type="InterPro" id="IPR022684">
    <property type="entry name" value="Calpain_cysteine_protease"/>
</dbReference>
<dbReference type="InterPro" id="IPR001300">
    <property type="entry name" value="Peptidase_C2_calpain_cat"/>
</dbReference>
<comment type="similarity">
    <text evidence="1">Belongs to the peptidase C2 family.</text>
</comment>
<keyword evidence="9" id="KW-1185">Reference proteome</keyword>
<evidence type="ECO:0000313" key="8">
    <source>
        <dbReference type="EMBL" id="KAK8889375.1"/>
    </source>
</evidence>
<dbReference type="Gene3D" id="1.25.40.10">
    <property type="entry name" value="Tetratricopeptide repeat domain"/>
    <property type="match status" value="2"/>
</dbReference>
<organism evidence="8 9">
    <name type="scientific">Tritrichomonas musculus</name>
    <dbReference type="NCBI Taxonomy" id="1915356"/>
    <lineage>
        <taxon>Eukaryota</taxon>
        <taxon>Metamonada</taxon>
        <taxon>Parabasalia</taxon>
        <taxon>Tritrichomonadida</taxon>
        <taxon>Tritrichomonadidae</taxon>
        <taxon>Tritrichomonas</taxon>
    </lineage>
</organism>
<gene>
    <name evidence="8" type="ORF">M9Y10_034121</name>
</gene>
<feature type="domain" description="Calpain catalytic" evidence="7">
    <location>
        <begin position="30"/>
        <end position="336"/>
    </location>
</feature>
<dbReference type="Proteomes" id="UP001470230">
    <property type="component" value="Unassembled WGS sequence"/>
</dbReference>
<protein>
    <recommendedName>
        <fullName evidence="10">Protein kinase domain-containing protein</fullName>
    </recommendedName>
</protein>
<dbReference type="InterPro" id="IPR006597">
    <property type="entry name" value="Sel1-like"/>
</dbReference>
<sequence>MIENKYDFFLNESNKYEKILQDYKNDNSKVFTDENFHPNYRIVEPELENEKPPIELYPSDNSVTWERIDEYYKAPLFKDSKIHPLFVNQGALGSCYFISALSRVAKQSDLVQTLFKKKLPDKILGKVQDSINIECGAVVVYFRVFGRRTPVLIDTRVPFKNGQPFFSRPITKDKSPWFCLVEKAFAKLNGSYSNIHGGQFAYSIYSLFGYYYKNFHLTNNFNYNNLKILKYQMNGCLMDTSIIAGKGHVQKAEKKGLLDLHSYLLVKVRKYKDMIFYQIRNPWGRKVWNGDYSIKSELWTPELKEVLREKPRRGLFWMLDKDYYTYFTDVQVSKPINPHWIMKMFEFRPKPSPSDSYKIDIQQQFICQLKDEIPDGKKARFRILVEKRNSQYKNSNNVIILFYGINGGKKYVKYDSNSGMKYISNKHFLSCTLPIKNKNEIVTFTIVFIAPPDVDCDCYVNVFCEYDFDLYDIDKPAVKFSRGETRGAAFDNFSINAPNSALVLKKTIINGREEYWLTNPTISDYEAMNNKLKVQDLVENLIYQQPVTHYCFQGPQLNLMKYIFKNELFNCGKTSEIYSVTEKETGEERAAIISRLSIDIISKEFSEKVAIMRQLKYPSIINYIGFCENDFKEQPNPLIMTDFYPKGNLDSFLGNTPNDLNNTKKMIILIGVAFGMKYIHEHNIILRDLKCSSILLDDNLYPKISHFNSARIAGVNNSDYFEFDGQVNIAPELFDKSKNYSFPVDVFAYGMLLYHVICNNEPSIDYESLWDLYDEFLKGKIYPPLDCIPAKYHEFINKMWCLDDKLRPSFDEIINKLIDERNIYWLDDVDEKEVESYIHQFGYTLKSKDQAEYINAINKINNDCYQKMTYQQILDDLLIISDEIKIADDLIDRNENLEQNKELFYRVGNELMKKVHHNFLNCVKYFKVSALSGHKNAVFDLAKVLCYKSPDEASLKIGVELANIASDFNFIDAFNLLGKLYNEGKGVMKNNAISAIYFKMAADQGNPYSMFEYASILMHFAKKDLEINESNSLIKEAKKLVAESDGKSSYFYNEARLTFQTIENKEASLFIAKKYYEKAAQNGIVEANDKLKNINENFGNIDCPPPYFEELCQEFLVNVVDENPEAMLNYAIFLLADGYLEIYYNEIFNLFKRSADLGNVSASLCYSIINKKGYLHVSVNEQEADKYFKLAEEAKATEREIESAFNLGGMIFRGEVQPFKSQDAVFFIEKAAKGGNGSAMFYYSLLLYDGEFCDRDESESIHMLRSSILKSSPESAEAYTYIVNKFGTEFYNNDNDSIYREALEYSTTRTIIKTSNFLDRGESLRLLKKVCSKNYSAGIEAYSSVRGIFHKLFYEMEKVRHENNIDENFHVASIIVLSLNDESNKKRIIKHMKKIGVNTVEGVYGEIKDAYEMIYQKELNNDNIHIKLKEMLSESDF</sequence>
<evidence type="ECO:0000256" key="5">
    <source>
        <dbReference type="PROSITE-ProRule" id="PRU00239"/>
    </source>
</evidence>
<feature type="active site" evidence="5">
    <location>
        <position position="281"/>
    </location>
</feature>
<dbReference type="Pfam" id="PF08238">
    <property type="entry name" value="Sel1"/>
    <property type="match status" value="4"/>
</dbReference>
<evidence type="ECO:0000259" key="6">
    <source>
        <dbReference type="PROSITE" id="PS50011"/>
    </source>
</evidence>
<dbReference type="PANTHER" id="PTHR10183">
    <property type="entry name" value="CALPAIN"/>
    <property type="match status" value="1"/>
</dbReference>
<keyword evidence="3 5" id="KW-0378">Hydrolase</keyword>
<dbReference type="InterPro" id="IPR038765">
    <property type="entry name" value="Papain-like_cys_pep_sf"/>
</dbReference>
<dbReference type="PROSITE" id="PS50011">
    <property type="entry name" value="PROTEIN_KINASE_DOM"/>
    <property type="match status" value="1"/>
</dbReference>
<evidence type="ECO:0000256" key="4">
    <source>
        <dbReference type="ARBA" id="ARBA00022807"/>
    </source>
</evidence>
<evidence type="ECO:0000256" key="2">
    <source>
        <dbReference type="ARBA" id="ARBA00022670"/>
    </source>
</evidence>
<evidence type="ECO:0000256" key="1">
    <source>
        <dbReference type="ARBA" id="ARBA00007623"/>
    </source>
</evidence>
<reference evidence="8 9" key="1">
    <citation type="submission" date="2024-04" db="EMBL/GenBank/DDBJ databases">
        <title>Tritrichomonas musculus Genome.</title>
        <authorList>
            <person name="Alves-Ferreira E."/>
            <person name="Grigg M."/>
            <person name="Lorenzi H."/>
            <person name="Galac M."/>
        </authorList>
    </citation>
    <scope>NUCLEOTIDE SEQUENCE [LARGE SCALE GENOMIC DNA]</scope>
    <source>
        <strain evidence="8 9">EAF2021</strain>
    </source>
</reference>
<feature type="active site" evidence="5">
    <location>
        <position position="95"/>
    </location>
</feature>
<feature type="domain" description="Protein kinase" evidence="6">
    <location>
        <begin position="563"/>
        <end position="826"/>
    </location>
</feature>
<dbReference type="Pfam" id="PF00648">
    <property type="entry name" value="Peptidase_C2"/>
    <property type="match status" value="1"/>
</dbReference>
<evidence type="ECO:0000259" key="7">
    <source>
        <dbReference type="PROSITE" id="PS50203"/>
    </source>
</evidence>
<dbReference type="EMBL" id="JAPFFF010000005">
    <property type="protein sequence ID" value="KAK8889375.1"/>
    <property type="molecule type" value="Genomic_DNA"/>
</dbReference>
<dbReference type="SUPFAM" id="SSF54001">
    <property type="entry name" value="Cysteine proteinases"/>
    <property type="match status" value="1"/>
</dbReference>
<evidence type="ECO:0000313" key="9">
    <source>
        <dbReference type="Proteomes" id="UP001470230"/>
    </source>
</evidence>
<keyword evidence="2 5" id="KW-0645">Protease</keyword>
<dbReference type="SMART" id="SM00671">
    <property type="entry name" value="SEL1"/>
    <property type="match status" value="4"/>
</dbReference>
<dbReference type="InterPro" id="IPR000719">
    <property type="entry name" value="Prot_kinase_dom"/>
</dbReference>
<evidence type="ECO:0008006" key="10">
    <source>
        <dbReference type="Google" id="ProtNLM"/>
    </source>
</evidence>
<dbReference type="InterPro" id="IPR011990">
    <property type="entry name" value="TPR-like_helical_dom_sf"/>
</dbReference>
<proteinExistence type="inferred from homology"/>
<dbReference type="InterPro" id="IPR001245">
    <property type="entry name" value="Ser-Thr/Tyr_kinase_cat_dom"/>
</dbReference>
<dbReference type="PROSITE" id="PS01014">
    <property type="entry name" value="NUSG"/>
    <property type="match status" value="1"/>
</dbReference>
<dbReference type="SUPFAM" id="SSF56112">
    <property type="entry name" value="Protein kinase-like (PK-like)"/>
    <property type="match status" value="1"/>
</dbReference>
<dbReference type="PRINTS" id="PR00704">
    <property type="entry name" value="CALPAIN"/>
</dbReference>